<organism evidence="3 4">
    <name type="scientific">Paenibacillus gyeongsangnamensis</name>
    <dbReference type="NCBI Taxonomy" id="3388067"/>
    <lineage>
        <taxon>Bacteria</taxon>
        <taxon>Bacillati</taxon>
        <taxon>Bacillota</taxon>
        <taxon>Bacilli</taxon>
        <taxon>Bacillales</taxon>
        <taxon>Paenibacillaceae</taxon>
        <taxon>Paenibacillus</taxon>
    </lineage>
</organism>
<protein>
    <submittedName>
        <fullName evidence="3">tRNA (Adenosine(37)-N6)-threonylcarbamoyltransferase complex dimerization subunit type 1 TsaB</fullName>
        <ecNumber evidence="3">2.3.1.234</ecNumber>
    </submittedName>
</protein>
<keyword evidence="3" id="KW-0808">Transferase</keyword>
<dbReference type="PANTHER" id="PTHR11735:SF11">
    <property type="entry name" value="TRNA THREONYLCARBAMOYLADENOSINE BIOSYNTHESIS PROTEIN TSAB"/>
    <property type="match status" value="1"/>
</dbReference>
<dbReference type="CDD" id="cd24032">
    <property type="entry name" value="ASKHA_NBD_TsaB"/>
    <property type="match status" value="1"/>
</dbReference>
<reference evidence="3 4" key="1">
    <citation type="submission" date="2022-12" db="EMBL/GenBank/DDBJ databases">
        <title>Draft genome sequence of Paenibacillus sp. dW9.</title>
        <authorList>
            <person name="Choi E.-W."/>
            <person name="Kim D.-U."/>
        </authorList>
    </citation>
    <scope>NUCLEOTIDE SEQUENCE [LARGE SCALE GENOMIC DNA]</scope>
    <source>
        <strain evidence="4">dW9</strain>
    </source>
</reference>
<sequence length="280" mass="29943">MNNETMQKGSREETGRYTDQGLQLSIDTSTESMTVALSRGDTLLCEILSKAERNHSLYLVPSIHKIMNEAGVKPRDLSAVAVGVGPGSYTGIRIGVTVAKTYAWTHKLALLGVSTLEAIALGGAHASAAEGAGVKLNAIPSVTGQGTGAWIVPLIDARRGQVFTGLYAAGDGWSGLVKDGIRLMSSWTEQLFERLEDTDGTPGRIIFTGELELHREAIAAFAGKWSGKVEVRPYALGARAVAELGRQRWQRGELEDVHGLVPNYTQLAEAEAKLLAAKKC</sequence>
<dbReference type="GO" id="GO:0061711">
    <property type="term" value="F:tRNA N(6)-L-threonylcarbamoyladenine synthase activity"/>
    <property type="evidence" value="ECO:0007669"/>
    <property type="project" value="UniProtKB-EC"/>
</dbReference>
<dbReference type="Proteomes" id="UP001527882">
    <property type="component" value="Unassembled WGS sequence"/>
</dbReference>
<dbReference type="RefSeq" id="WP_269884205.1">
    <property type="nucleotide sequence ID" value="NZ_JAQAGZ010000019.1"/>
</dbReference>
<dbReference type="InterPro" id="IPR000905">
    <property type="entry name" value="Gcp-like_dom"/>
</dbReference>
<evidence type="ECO:0000313" key="3">
    <source>
        <dbReference type="EMBL" id="MCZ8515670.1"/>
    </source>
</evidence>
<gene>
    <name evidence="3" type="primary">tsaB</name>
    <name evidence="3" type="ORF">O9H85_25320</name>
</gene>
<keyword evidence="4" id="KW-1185">Reference proteome</keyword>
<comment type="caution">
    <text evidence="3">The sequence shown here is derived from an EMBL/GenBank/DDBJ whole genome shotgun (WGS) entry which is preliminary data.</text>
</comment>
<dbReference type="PANTHER" id="PTHR11735">
    <property type="entry name" value="TRNA N6-ADENOSINE THREONYLCARBAMOYLTRANSFERASE"/>
    <property type="match status" value="1"/>
</dbReference>
<evidence type="ECO:0000313" key="4">
    <source>
        <dbReference type="Proteomes" id="UP001527882"/>
    </source>
</evidence>
<dbReference type="InterPro" id="IPR043129">
    <property type="entry name" value="ATPase_NBD"/>
</dbReference>
<dbReference type="EMBL" id="JAQAGZ010000019">
    <property type="protein sequence ID" value="MCZ8515670.1"/>
    <property type="molecule type" value="Genomic_DNA"/>
</dbReference>
<proteinExistence type="predicted"/>
<dbReference type="InterPro" id="IPR022496">
    <property type="entry name" value="T6A_TsaB"/>
</dbReference>
<dbReference type="Pfam" id="PF00814">
    <property type="entry name" value="TsaD"/>
    <property type="match status" value="1"/>
</dbReference>
<feature type="domain" description="Gcp-like" evidence="2">
    <location>
        <begin position="50"/>
        <end position="124"/>
    </location>
</feature>
<dbReference type="EC" id="2.3.1.234" evidence="3"/>
<evidence type="ECO:0000256" key="1">
    <source>
        <dbReference type="SAM" id="MobiDB-lite"/>
    </source>
</evidence>
<keyword evidence="3" id="KW-0012">Acyltransferase</keyword>
<dbReference type="NCBIfam" id="TIGR03725">
    <property type="entry name" value="T6A_YeaZ"/>
    <property type="match status" value="1"/>
</dbReference>
<dbReference type="Gene3D" id="3.30.420.40">
    <property type="match status" value="2"/>
</dbReference>
<accession>A0ABT4QFL3</accession>
<dbReference type="SUPFAM" id="SSF53067">
    <property type="entry name" value="Actin-like ATPase domain"/>
    <property type="match status" value="2"/>
</dbReference>
<feature type="region of interest" description="Disordered" evidence="1">
    <location>
        <begin position="1"/>
        <end position="22"/>
    </location>
</feature>
<name>A0ABT4QFL3_9BACL</name>
<evidence type="ECO:0000259" key="2">
    <source>
        <dbReference type="Pfam" id="PF00814"/>
    </source>
</evidence>